<dbReference type="Pfam" id="PF13176">
    <property type="entry name" value="TPR_7"/>
    <property type="match status" value="1"/>
</dbReference>
<accession>A0A2T3W9P7</accession>
<comment type="caution">
    <text evidence="1">The sequence shown here is derived from an EMBL/GenBank/DDBJ whole genome shotgun (WGS) entry which is preliminary data.</text>
</comment>
<protein>
    <submittedName>
        <fullName evidence="1">Uncharacterized protein</fullName>
    </submittedName>
</protein>
<dbReference type="EMBL" id="PYSV01000005">
    <property type="protein sequence ID" value="PTA68615.1"/>
    <property type="molecule type" value="Genomic_DNA"/>
</dbReference>
<dbReference type="SMART" id="SM00028">
    <property type="entry name" value="TPR"/>
    <property type="match status" value="3"/>
</dbReference>
<dbReference type="AlphaFoldDB" id="A0A2T3W9P7"/>
<dbReference type="InterPro" id="IPR019734">
    <property type="entry name" value="TPR_rpt"/>
</dbReference>
<dbReference type="Pfam" id="PF13424">
    <property type="entry name" value="TPR_12"/>
    <property type="match status" value="1"/>
</dbReference>
<dbReference type="InterPro" id="IPR036388">
    <property type="entry name" value="WH-like_DNA-bd_sf"/>
</dbReference>
<keyword evidence="2" id="KW-1185">Reference proteome</keyword>
<gene>
    <name evidence="1" type="ORF">C8263_06800</name>
</gene>
<name>A0A2T3W9P7_9DEIO</name>
<dbReference type="OrthoDB" id="57483at2"/>
<reference evidence="1 2" key="1">
    <citation type="submission" date="2018-03" db="EMBL/GenBank/DDBJ databases">
        <title>Draft genome of Deinococcus sp. OD32.</title>
        <authorList>
            <person name="Wang X.-P."/>
            <person name="Du Z.-J."/>
        </authorList>
    </citation>
    <scope>NUCLEOTIDE SEQUENCE [LARGE SCALE GENOMIC DNA]</scope>
    <source>
        <strain evidence="1 2">OD32</strain>
    </source>
</reference>
<organism evidence="1 2">
    <name type="scientific">Deinococcus arcticus</name>
    <dbReference type="NCBI Taxonomy" id="2136176"/>
    <lineage>
        <taxon>Bacteria</taxon>
        <taxon>Thermotogati</taxon>
        <taxon>Deinococcota</taxon>
        <taxon>Deinococci</taxon>
        <taxon>Deinococcales</taxon>
        <taxon>Deinococcaceae</taxon>
        <taxon>Deinococcus</taxon>
    </lineage>
</organism>
<dbReference type="Proteomes" id="UP000240317">
    <property type="component" value="Unassembled WGS sequence"/>
</dbReference>
<dbReference type="SUPFAM" id="SSF48452">
    <property type="entry name" value="TPR-like"/>
    <property type="match status" value="1"/>
</dbReference>
<proteinExistence type="predicted"/>
<evidence type="ECO:0000313" key="1">
    <source>
        <dbReference type="EMBL" id="PTA68615.1"/>
    </source>
</evidence>
<dbReference type="Gene3D" id="1.10.10.10">
    <property type="entry name" value="Winged helix-like DNA-binding domain superfamily/Winged helix DNA-binding domain"/>
    <property type="match status" value="1"/>
</dbReference>
<dbReference type="InterPro" id="IPR011990">
    <property type="entry name" value="TPR-like_helical_dom_sf"/>
</dbReference>
<dbReference type="Gene3D" id="1.25.40.10">
    <property type="entry name" value="Tetratricopeptide repeat domain"/>
    <property type="match status" value="1"/>
</dbReference>
<evidence type="ECO:0000313" key="2">
    <source>
        <dbReference type="Proteomes" id="UP000240317"/>
    </source>
</evidence>
<sequence length="420" mass="45711">MLGAGGWEKAAQEALRDLGGVSRGLTLLDLGAALSHRGREAQAMRLFSEALPLLERVPEHLDWGLNNMAMVCLRLGRLTEADTFFGRASRLKTPFARRALCGQAAARRALGEWARAASLYERAADLARTAEDEDDLRQALRGLGHTWRLAGQVPRALEPLQSAAVAVAADRQAGVSWVNVDLAAAYVNWPQRDADLDVAQIGDLLSRTGPLGQEDQGRATLVRAEVLRRTGQPDAACALLRTLPREPLWMREEAHAFADLFALLPEAERPPPLPRCAQLVVALRVMGVPDVRLGGRPLPLAPAPLVALCALVEAGGRLTTETLMDVLRPGGDSARTERQKGQRVSAVMRQLRSALGWEASVVSRGGAYHLDDTVRWTSDVLHALQRGERIEAYCTGIHLPWAAAREQQLILGGSDDWLDH</sequence>